<comment type="caution">
    <text evidence="1">The sequence shown here is derived from an EMBL/GenBank/DDBJ whole genome shotgun (WGS) entry which is preliminary data.</text>
</comment>
<reference evidence="1 2" key="1">
    <citation type="submission" date="2020-05" db="EMBL/GenBank/DDBJ databases">
        <title>Identification and distribution of gene clusters putatively required for synthesis of sphingolipid metabolism inhibitors in phylogenetically diverse species of the filamentous fungus Fusarium.</title>
        <authorList>
            <person name="Kim H.-S."/>
            <person name="Busman M."/>
            <person name="Brown D.W."/>
            <person name="Divon H."/>
            <person name="Uhlig S."/>
            <person name="Proctor R.H."/>
        </authorList>
    </citation>
    <scope>NUCLEOTIDE SEQUENCE [LARGE SCALE GENOMIC DNA]</scope>
    <source>
        <strain evidence="1 2">NRRL 53147</strain>
    </source>
</reference>
<accession>A0A8H5I9S7</accession>
<keyword evidence="2" id="KW-1185">Reference proteome</keyword>
<dbReference type="EMBL" id="JAAOAM010000369">
    <property type="protein sequence ID" value="KAF5532182.1"/>
    <property type="molecule type" value="Genomic_DNA"/>
</dbReference>
<evidence type="ECO:0000313" key="1">
    <source>
        <dbReference type="EMBL" id="KAF5532182.1"/>
    </source>
</evidence>
<organism evidence="1 2">
    <name type="scientific">Fusarium mexicanum</name>
    <dbReference type="NCBI Taxonomy" id="751941"/>
    <lineage>
        <taxon>Eukaryota</taxon>
        <taxon>Fungi</taxon>
        <taxon>Dikarya</taxon>
        <taxon>Ascomycota</taxon>
        <taxon>Pezizomycotina</taxon>
        <taxon>Sordariomycetes</taxon>
        <taxon>Hypocreomycetidae</taxon>
        <taxon>Hypocreales</taxon>
        <taxon>Nectriaceae</taxon>
        <taxon>Fusarium</taxon>
        <taxon>Fusarium fujikuroi species complex</taxon>
    </lineage>
</organism>
<gene>
    <name evidence="1" type="ORF">FMEXI_12579</name>
</gene>
<dbReference type="AlphaFoldDB" id="A0A8H5I9S7"/>
<evidence type="ECO:0000313" key="2">
    <source>
        <dbReference type="Proteomes" id="UP000522262"/>
    </source>
</evidence>
<proteinExistence type="predicted"/>
<sequence>MPPKMPRLDDLLALLEVFFAPERGALPGGTATKAELEVQVRLPLLSFSSPPAAAASGGLAVSSRHRRLGHLFWTSLSDTPILFHPPRLPASNAYGDTACMHAI</sequence>
<dbReference type="Proteomes" id="UP000522262">
    <property type="component" value="Unassembled WGS sequence"/>
</dbReference>
<protein>
    <submittedName>
        <fullName evidence="1">Uncharacterized protein</fullName>
    </submittedName>
</protein>
<name>A0A8H5I9S7_9HYPO</name>